<dbReference type="RefSeq" id="WP_104410188.1">
    <property type="nucleotide sequence ID" value="NZ_PTIS01000012.1"/>
</dbReference>
<dbReference type="AlphaFoldDB" id="A0A2S6FWC6"/>
<comment type="caution">
    <text evidence="2">The sequence shown here is derived from an EMBL/GenBank/DDBJ whole genome shotgun (WGS) entry which is preliminary data.</text>
</comment>
<evidence type="ECO:0000313" key="2">
    <source>
        <dbReference type="EMBL" id="PPK47885.1"/>
    </source>
</evidence>
<feature type="transmembrane region" description="Helical" evidence="1">
    <location>
        <begin position="85"/>
        <end position="107"/>
    </location>
</feature>
<sequence>MENRTTLSKTRQLTVVGMLSSICIVLGATGYGFIQLPIAKITIMHIPVIIGAIVEGPKVGMLIGFMFGGFSLIQNIVAPNMLSFAFINPLVSILPRVLIGLTSYYSYKLIKVKNESLRIGIGAAVGSLTNTVGVLFMIYILYVDKYAEGKGLTVAKATKTIFGIAYTNGILEAIAAVLITVSVVGAVNKIIKDKKHTK</sequence>
<organism evidence="2 3">
    <name type="scientific">Clostridium algidicarnis DSM 15099</name>
    <dbReference type="NCBI Taxonomy" id="1121295"/>
    <lineage>
        <taxon>Bacteria</taxon>
        <taxon>Bacillati</taxon>
        <taxon>Bacillota</taxon>
        <taxon>Clostridia</taxon>
        <taxon>Eubacteriales</taxon>
        <taxon>Clostridiaceae</taxon>
        <taxon>Clostridium</taxon>
    </lineage>
</organism>
<evidence type="ECO:0000256" key="1">
    <source>
        <dbReference type="SAM" id="Phobius"/>
    </source>
</evidence>
<feature type="transmembrane region" description="Helical" evidence="1">
    <location>
        <begin position="119"/>
        <end position="142"/>
    </location>
</feature>
<proteinExistence type="predicted"/>
<keyword evidence="1" id="KW-1133">Transmembrane helix</keyword>
<keyword evidence="1" id="KW-0812">Transmembrane</keyword>
<keyword evidence="1" id="KW-0472">Membrane</keyword>
<feature type="transmembrane region" description="Helical" evidence="1">
    <location>
        <begin position="46"/>
        <end position="73"/>
    </location>
</feature>
<accession>A0A2S6FWC6</accession>
<dbReference type="OrthoDB" id="9813540at2"/>
<dbReference type="Proteomes" id="UP000239863">
    <property type="component" value="Unassembled WGS sequence"/>
</dbReference>
<protein>
    <submittedName>
        <fullName evidence="2">Putative membrane protein</fullName>
    </submittedName>
</protein>
<evidence type="ECO:0000313" key="3">
    <source>
        <dbReference type="Proteomes" id="UP000239863"/>
    </source>
</evidence>
<feature type="transmembrane region" description="Helical" evidence="1">
    <location>
        <begin position="12"/>
        <end position="34"/>
    </location>
</feature>
<reference evidence="2 3" key="1">
    <citation type="submission" date="2018-02" db="EMBL/GenBank/DDBJ databases">
        <title>Genomic Encyclopedia of Archaeal and Bacterial Type Strains, Phase II (KMG-II): from individual species to whole genera.</title>
        <authorList>
            <person name="Goeker M."/>
        </authorList>
    </citation>
    <scope>NUCLEOTIDE SEQUENCE [LARGE SCALE GENOMIC DNA]</scope>
    <source>
        <strain evidence="2 3">DSM 15099</strain>
    </source>
</reference>
<gene>
    <name evidence="2" type="ORF">BD821_11226</name>
</gene>
<dbReference type="STRING" id="37659.GCA_000703125_00260"/>
<dbReference type="Gene3D" id="1.10.1760.20">
    <property type="match status" value="1"/>
</dbReference>
<dbReference type="InterPro" id="IPR024529">
    <property type="entry name" value="ECF_trnsprt_substrate-spec"/>
</dbReference>
<feature type="transmembrane region" description="Helical" evidence="1">
    <location>
        <begin position="162"/>
        <end position="188"/>
    </location>
</feature>
<name>A0A2S6FWC6_9CLOT</name>
<dbReference type="Pfam" id="PF12822">
    <property type="entry name" value="ECF_trnsprt"/>
    <property type="match status" value="1"/>
</dbReference>
<dbReference type="EMBL" id="PTIS01000012">
    <property type="protein sequence ID" value="PPK47885.1"/>
    <property type="molecule type" value="Genomic_DNA"/>
</dbReference>
<dbReference type="GO" id="GO:0022857">
    <property type="term" value="F:transmembrane transporter activity"/>
    <property type="evidence" value="ECO:0007669"/>
    <property type="project" value="InterPro"/>
</dbReference>